<dbReference type="AlphaFoldDB" id="A0A1J5QR97"/>
<protein>
    <submittedName>
        <fullName evidence="2">Uncharacterized protein</fullName>
    </submittedName>
</protein>
<accession>A0A1J5QR97</accession>
<feature type="transmembrane region" description="Helical" evidence="1">
    <location>
        <begin position="21"/>
        <end position="41"/>
    </location>
</feature>
<comment type="caution">
    <text evidence="2">The sequence shown here is derived from an EMBL/GenBank/DDBJ whole genome shotgun (WGS) entry which is preliminary data.</text>
</comment>
<evidence type="ECO:0000256" key="1">
    <source>
        <dbReference type="SAM" id="Phobius"/>
    </source>
</evidence>
<keyword evidence="1" id="KW-1133">Transmembrane helix</keyword>
<organism evidence="2">
    <name type="scientific">mine drainage metagenome</name>
    <dbReference type="NCBI Taxonomy" id="410659"/>
    <lineage>
        <taxon>unclassified sequences</taxon>
        <taxon>metagenomes</taxon>
        <taxon>ecological metagenomes</taxon>
    </lineage>
</organism>
<dbReference type="EMBL" id="MLJW01000499">
    <property type="protein sequence ID" value="OIQ86118.1"/>
    <property type="molecule type" value="Genomic_DNA"/>
</dbReference>
<proteinExistence type="predicted"/>
<evidence type="ECO:0000313" key="2">
    <source>
        <dbReference type="EMBL" id="OIQ86118.1"/>
    </source>
</evidence>
<feature type="transmembrane region" description="Helical" evidence="1">
    <location>
        <begin position="47"/>
        <end position="64"/>
    </location>
</feature>
<keyword evidence="1" id="KW-0812">Transmembrane</keyword>
<reference evidence="2" key="1">
    <citation type="submission" date="2016-10" db="EMBL/GenBank/DDBJ databases">
        <title>Sequence of Gallionella enrichment culture.</title>
        <authorList>
            <person name="Poehlein A."/>
            <person name="Muehling M."/>
            <person name="Daniel R."/>
        </authorList>
    </citation>
    <scope>NUCLEOTIDE SEQUENCE</scope>
</reference>
<sequence length="87" mass="9612">MKVAMETAAGRKTQLSPSQRFAIHLEALAYMQFATVSGLSIANSQVYAVLLACSVWFVFIYLAYRVRAVDMHRPRTVGDEQAARSGS</sequence>
<keyword evidence="1" id="KW-0472">Membrane</keyword>
<name>A0A1J5QR97_9ZZZZ</name>
<gene>
    <name evidence="2" type="ORF">GALL_320210</name>
</gene>